<accession>A0AAE6D0K8</accession>
<proteinExistence type="predicted"/>
<protein>
    <submittedName>
        <fullName evidence="1">PlxyGVORF97-like protein</fullName>
    </submittedName>
</protein>
<sequence>MSAQQIKIFEEFFQREKDNNREMSKIVMHMNSAVASGKPVQAVVTKLKNEYLERNGKLKGRKLHLIIETFLLMQKKECDIELRRAFLGNNYPIANIAIQAKLQKIILIDKPTKVRLTYYLSMMCKICTECVQCCGWNKLIKKKTLQTPAVRLEYDCVVMPEESFWFFVSSICELCMVNKLFHIK</sequence>
<dbReference type="EMBL" id="MH923363">
    <property type="protein sequence ID" value="QBQ01654.1"/>
    <property type="molecule type" value="Genomic_DNA"/>
</dbReference>
<reference evidence="1" key="1">
    <citation type="journal article" date="2019" name="Genomics">
        <title>Genome sequence analysis and organization of the Hyphantria cunea granulovirus (HycuGV-Hc1) from Turkey.</title>
        <authorList>
            <person name="Gencer D."/>
            <person name="Bayramoglu Z."/>
            <person name="Nalcacioglu R."/>
            <person name="Demirbag Z."/>
            <person name="Demir I."/>
        </authorList>
    </citation>
    <scope>NUCLEOTIDE SEQUENCE</scope>
    <source>
        <strain evidence="1">Hc1</strain>
    </source>
</reference>
<dbReference type="Proteomes" id="UP000831479">
    <property type="component" value="Segment"/>
</dbReference>
<keyword evidence="2" id="KW-1185">Reference proteome</keyword>
<evidence type="ECO:0000313" key="1">
    <source>
        <dbReference type="EMBL" id="QBQ01654.1"/>
    </source>
</evidence>
<gene>
    <name evidence="1" type="ORF">HycuGV_00101</name>
</gene>
<organism evidence="1 2">
    <name type="scientific">Hyphantria cunea granulovirus</name>
    <dbReference type="NCBI Taxonomy" id="307448"/>
    <lineage>
        <taxon>Viruses</taxon>
        <taxon>Viruses incertae sedis</taxon>
        <taxon>Naldaviricetes</taxon>
        <taxon>Lefavirales</taxon>
        <taxon>Baculoviridae</taxon>
        <taxon>Betabaculovirus</taxon>
        <taxon>Betabaculovirus hycuneae</taxon>
    </lineage>
</organism>
<name>A0AAE6D0K8_9BBAC</name>
<evidence type="ECO:0000313" key="2">
    <source>
        <dbReference type="Proteomes" id="UP000831479"/>
    </source>
</evidence>